<organism evidence="4 5">
    <name type="scientific">Saccoglossus kowalevskii</name>
    <name type="common">Acorn worm</name>
    <dbReference type="NCBI Taxonomy" id="10224"/>
    <lineage>
        <taxon>Eukaryota</taxon>
        <taxon>Metazoa</taxon>
        <taxon>Hemichordata</taxon>
        <taxon>Enteropneusta</taxon>
        <taxon>Harrimaniidae</taxon>
        <taxon>Saccoglossus</taxon>
    </lineage>
</organism>
<sequence>MKQSSEKFQSLTAPDNATHATNEDISDSSSTSCCDGGCGRWCHGHLHSLEGMLMALLSGISLAVSSIYTRLSSDGGVPRFHTTFINNIPLAPVVIPFMVYYKVNPICHERWRDTLVILLLGCGRAVVIMAQTISFTYVNSGNAVALLNGITAVAASLLASLFLREKCRLIGIVAICVDIVGIVLLIRPPFIFGHLSESYGYTMDLTIGYSLITVAAVILAIVIVASRKLLQRVSILIVTFYAGVMGFVLSLIFMLALETSVFPITDLSLIFYLSLMAISYTIAFYTLYRAVQVQDASTCALLRNISIVVAFVLQHYVLETRPTLLDIIGASLILVGTSVVSLETWWIKTHRKDEEEDLLLSEDSGSEMIPITGFGATIDRDNKHSKCQ</sequence>
<keyword evidence="4" id="KW-1185">Reference proteome</keyword>
<feature type="transmembrane region" description="Helical" evidence="2">
    <location>
        <begin position="269"/>
        <end position="288"/>
    </location>
</feature>
<dbReference type="Proteomes" id="UP000694865">
    <property type="component" value="Unplaced"/>
</dbReference>
<dbReference type="InterPro" id="IPR037185">
    <property type="entry name" value="EmrE-like"/>
</dbReference>
<dbReference type="InterPro" id="IPR000620">
    <property type="entry name" value="EamA_dom"/>
</dbReference>
<dbReference type="PANTHER" id="PTHR22911:SF137">
    <property type="entry name" value="SOLUTE CARRIER FAMILY 35 MEMBER G2-RELATED"/>
    <property type="match status" value="1"/>
</dbReference>
<feature type="transmembrane region" description="Helical" evidence="2">
    <location>
        <begin position="53"/>
        <end position="71"/>
    </location>
</feature>
<evidence type="ECO:0000313" key="4">
    <source>
        <dbReference type="Proteomes" id="UP000694865"/>
    </source>
</evidence>
<feature type="transmembrane region" description="Helical" evidence="2">
    <location>
        <begin position="115"/>
        <end position="137"/>
    </location>
</feature>
<dbReference type="SUPFAM" id="SSF103481">
    <property type="entry name" value="Multidrug resistance efflux transporter EmrE"/>
    <property type="match status" value="2"/>
</dbReference>
<feature type="compositionally biased region" description="Polar residues" evidence="1">
    <location>
        <begin position="1"/>
        <end position="20"/>
    </location>
</feature>
<proteinExistence type="predicted"/>
<feature type="transmembrane region" description="Helical" evidence="2">
    <location>
        <begin position="300"/>
        <end position="318"/>
    </location>
</feature>
<dbReference type="RefSeq" id="XP_006820632.1">
    <property type="nucleotide sequence ID" value="XM_006820569.1"/>
</dbReference>
<feature type="transmembrane region" description="Helical" evidence="2">
    <location>
        <begin position="143"/>
        <end position="162"/>
    </location>
</feature>
<dbReference type="Pfam" id="PF00892">
    <property type="entry name" value="EamA"/>
    <property type="match status" value="2"/>
</dbReference>
<feature type="domain" description="EamA" evidence="3">
    <location>
        <begin position="51"/>
        <end position="186"/>
    </location>
</feature>
<gene>
    <name evidence="5" type="primary">LOC102807806</name>
</gene>
<evidence type="ECO:0000256" key="2">
    <source>
        <dbReference type="SAM" id="Phobius"/>
    </source>
</evidence>
<dbReference type="GeneID" id="102807806"/>
<keyword evidence="2" id="KW-1133">Transmembrane helix</keyword>
<evidence type="ECO:0000256" key="1">
    <source>
        <dbReference type="SAM" id="MobiDB-lite"/>
    </source>
</evidence>
<feature type="transmembrane region" description="Helical" evidence="2">
    <location>
        <begin position="324"/>
        <end position="342"/>
    </location>
</feature>
<evidence type="ECO:0000313" key="5">
    <source>
        <dbReference type="RefSeq" id="XP_006820632.1"/>
    </source>
</evidence>
<name>A0ABM0MKU1_SACKO</name>
<feature type="transmembrane region" description="Helical" evidence="2">
    <location>
        <begin position="83"/>
        <end position="103"/>
    </location>
</feature>
<keyword evidence="2" id="KW-0812">Transmembrane</keyword>
<dbReference type="Gene3D" id="1.10.3730.20">
    <property type="match status" value="2"/>
</dbReference>
<feature type="region of interest" description="Disordered" evidence="1">
    <location>
        <begin position="1"/>
        <end position="29"/>
    </location>
</feature>
<dbReference type="PANTHER" id="PTHR22911">
    <property type="entry name" value="ACYL-MALONYL CONDENSING ENZYME-RELATED"/>
    <property type="match status" value="1"/>
</dbReference>
<keyword evidence="2" id="KW-0472">Membrane</keyword>
<feature type="transmembrane region" description="Helical" evidence="2">
    <location>
        <begin position="169"/>
        <end position="187"/>
    </location>
</feature>
<feature type="transmembrane region" description="Helical" evidence="2">
    <location>
        <begin position="233"/>
        <end position="257"/>
    </location>
</feature>
<feature type="transmembrane region" description="Helical" evidence="2">
    <location>
        <begin position="207"/>
        <end position="226"/>
    </location>
</feature>
<reference evidence="5" key="1">
    <citation type="submission" date="2025-08" db="UniProtKB">
        <authorList>
            <consortium name="RefSeq"/>
        </authorList>
    </citation>
    <scope>IDENTIFICATION</scope>
    <source>
        <tissue evidence="5">Testes</tissue>
    </source>
</reference>
<protein>
    <submittedName>
        <fullName evidence="5">Solute carrier family 35 member G2-like</fullName>
    </submittedName>
</protein>
<accession>A0ABM0MKU1</accession>
<feature type="domain" description="EamA" evidence="3">
    <location>
        <begin position="207"/>
        <end position="341"/>
    </location>
</feature>
<evidence type="ECO:0000259" key="3">
    <source>
        <dbReference type="Pfam" id="PF00892"/>
    </source>
</evidence>